<accession>A0ACB8RSD4</accession>
<protein>
    <submittedName>
        <fullName evidence="1">Uncharacterized protein</fullName>
    </submittedName>
</protein>
<reference evidence="1" key="2">
    <citation type="journal article" date="2022" name="New Phytol.">
        <title>Evolutionary transition to the ectomycorrhizal habit in the genomes of a hyperdiverse lineage of mushroom-forming fungi.</title>
        <authorList>
            <person name="Looney B."/>
            <person name="Miyauchi S."/>
            <person name="Morin E."/>
            <person name="Drula E."/>
            <person name="Courty P.E."/>
            <person name="Kohler A."/>
            <person name="Kuo A."/>
            <person name="LaButti K."/>
            <person name="Pangilinan J."/>
            <person name="Lipzen A."/>
            <person name="Riley R."/>
            <person name="Andreopoulos W."/>
            <person name="He G."/>
            <person name="Johnson J."/>
            <person name="Nolan M."/>
            <person name="Tritt A."/>
            <person name="Barry K.W."/>
            <person name="Grigoriev I.V."/>
            <person name="Nagy L.G."/>
            <person name="Hibbett D."/>
            <person name="Henrissat B."/>
            <person name="Matheny P.B."/>
            <person name="Labbe J."/>
            <person name="Martin F.M."/>
        </authorList>
    </citation>
    <scope>NUCLEOTIDE SEQUENCE</scope>
    <source>
        <strain evidence="1">FP105234-sp</strain>
    </source>
</reference>
<dbReference type="Proteomes" id="UP000814033">
    <property type="component" value="Unassembled WGS sequence"/>
</dbReference>
<sequence length="187" mass="20478">MICRPLRAILWTKRAPRPRKTAARNQHRLAHAVRAPPSGRLSRPAPVLFNSAVIRAPRAIPQSSAAWVHAPPVRSTEKLVRAASKHPCSLHARGLDPRPPIAPPAPARPGCSTPACPPPDVPTRRDTANPLLTRLARAGTREEARRARMSWRDVVPVRRLRGRGAHTLTELCIAARTNVCGMIVLRA</sequence>
<dbReference type="EMBL" id="MU275920">
    <property type="protein sequence ID" value="KAI0046656.1"/>
    <property type="molecule type" value="Genomic_DNA"/>
</dbReference>
<comment type="caution">
    <text evidence="1">The sequence shown here is derived from an EMBL/GenBank/DDBJ whole genome shotgun (WGS) entry which is preliminary data.</text>
</comment>
<organism evidence="1 2">
    <name type="scientific">Auriscalpium vulgare</name>
    <dbReference type="NCBI Taxonomy" id="40419"/>
    <lineage>
        <taxon>Eukaryota</taxon>
        <taxon>Fungi</taxon>
        <taxon>Dikarya</taxon>
        <taxon>Basidiomycota</taxon>
        <taxon>Agaricomycotina</taxon>
        <taxon>Agaricomycetes</taxon>
        <taxon>Russulales</taxon>
        <taxon>Auriscalpiaceae</taxon>
        <taxon>Auriscalpium</taxon>
    </lineage>
</organism>
<evidence type="ECO:0000313" key="1">
    <source>
        <dbReference type="EMBL" id="KAI0046656.1"/>
    </source>
</evidence>
<keyword evidence="2" id="KW-1185">Reference proteome</keyword>
<gene>
    <name evidence="1" type="ORF">FA95DRAFT_1345897</name>
</gene>
<proteinExistence type="predicted"/>
<name>A0ACB8RSD4_9AGAM</name>
<reference evidence="1" key="1">
    <citation type="submission" date="2021-02" db="EMBL/GenBank/DDBJ databases">
        <authorList>
            <consortium name="DOE Joint Genome Institute"/>
            <person name="Ahrendt S."/>
            <person name="Looney B.P."/>
            <person name="Miyauchi S."/>
            <person name="Morin E."/>
            <person name="Drula E."/>
            <person name="Courty P.E."/>
            <person name="Chicoki N."/>
            <person name="Fauchery L."/>
            <person name="Kohler A."/>
            <person name="Kuo A."/>
            <person name="Labutti K."/>
            <person name="Pangilinan J."/>
            <person name="Lipzen A."/>
            <person name="Riley R."/>
            <person name="Andreopoulos W."/>
            <person name="He G."/>
            <person name="Johnson J."/>
            <person name="Barry K.W."/>
            <person name="Grigoriev I.V."/>
            <person name="Nagy L."/>
            <person name="Hibbett D."/>
            <person name="Henrissat B."/>
            <person name="Matheny P.B."/>
            <person name="Labbe J."/>
            <person name="Martin F."/>
        </authorList>
    </citation>
    <scope>NUCLEOTIDE SEQUENCE</scope>
    <source>
        <strain evidence="1">FP105234-sp</strain>
    </source>
</reference>
<evidence type="ECO:0000313" key="2">
    <source>
        <dbReference type="Proteomes" id="UP000814033"/>
    </source>
</evidence>